<evidence type="ECO:0000313" key="1">
    <source>
        <dbReference type="EMBL" id="PNR46323.1"/>
    </source>
</evidence>
<dbReference type="InParanoid" id="A0A2K1JXS0"/>
<dbReference type="EMBL" id="ABEU02000010">
    <property type="protein sequence ID" value="PNR46323.1"/>
    <property type="molecule type" value="Genomic_DNA"/>
</dbReference>
<evidence type="ECO:0000313" key="3">
    <source>
        <dbReference type="Proteomes" id="UP000006727"/>
    </source>
</evidence>
<dbReference type="EnsemblPlants" id="Pp3c10_4922V3.1">
    <property type="protein sequence ID" value="PAC:32901825.CDS.1"/>
    <property type="gene ID" value="Pp3c10_4922"/>
</dbReference>
<gene>
    <name evidence="1" type="ORF">PHYPA_013442</name>
</gene>
<organism evidence="1">
    <name type="scientific">Physcomitrium patens</name>
    <name type="common">Spreading-leaved earth moss</name>
    <name type="synonym">Physcomitrella patens</name>
    <dbReference type="NCBI Taxonomy" id="3218"/>
    <lineage>
        <taxon>Eukaryota</taxon>
        <taxon>Viridiplantae</taxon>
        <taxon>Streptophyta</taxon>
        <taxon>Embryophyta</taxon>
        <taxon>Bryophyta</taxon>
        <taxon>Bryophytina</taxon>
        <taxon>Bryopsida</taxon>
        <taxon>Funariidae</taxon>
        <taxon>Funariales</taxon>
        <taxon>Funariaceae</taxon>
        <taxon>Physcomitrium</taxon>
    </lineage>
</organism>
<dbReference type="Gramene" id="Pp3c10_4922V3.1">
    <property type="protein sequence ID" value="PAC:32901825.CDS.1"/>
    <property type="gene ID" value="Pp3c10_4922"/>
</dbReference>
<sequence>MRKKGEDHVKSPALSTSCYESGLSNHSEAPGFVLLAAWLMLMLKPSSFATSLLLAPIISSSSSSSSSSSFVASPSLGLCAAQFPTDIPSSPGLLVELFTYS</sequence>
<proteinExistence type="predicted"/>
<reference evidence="1 3" key="2">
    <citation type="journal article" date="2018" name="Plant J.">
        <title>The Physcomitrella patens chromosome-scale assembly reveals moss genome structure and evolution.</title>
        <authorList>
            <person name="Lang D."/>
            <person name="Ullrich K.K."/>
            <person name="Murat F."/>
            <person name="Fuchs J."/>
            <person name="Jenkins J."/>
            <person name="Haas F.B."/>
            <person name="Piednoel M."/>
            <person name="Gundlach H."/>
            <person name="Van Bel M."/>
            <person name="Meyberg R."/>
            <person name="Vives C."/>
            <person name="Morata J."/>
            <person name="Symeonidi A."/>
            <person name="Hiss M."/>
            <person name="Muchero W."/>
            <person name="Kamisugi Y."/>
            <person name="Saleh O."/>
            <person name="Blanc G."/>
            <person name="Decker E.L."/>
            <person name="van Gessel N."/>
            <person name="Grimwood J."/>
            <person name="Hayes R.D."/>
            <person name="Graham S.W."/>
            <person name="Gunter L.E."/>
            <person name="McDaniel S.F."/>
            <person name="Hoernstein S.N.W."/>
            <person name="Larsson A."/>
            <person name="Li F.W."/>
            <person name="Perroud P.F."/>
            <person name="Phillips J."/>
            <person name="Ranjan P."/>
            <person name="Rokshar D.S."/>
            <person name="Rothfels C.J."/>
            <person name="Schneider L."/>
            <person name="Shu S."/>
            <person name="Stevenson D.W."/>
            <person name="Thummler F."/>
            <person name="Tillich M."/>
            <person name="Villarreal Aguilar J.C."/>
            <person name="Widiez T."/>
            <person name="Wong G.K."/>
            <person name="Wymore A."/>
            <person name="Zhang Y."/>
            <person name="Zimmer A.D."/>
            <person name="Quatrano R.S."/>
            <person name="Mayer K.F.X."/>
            <person name="Goodstein D."/>
            <person name="Casacuberta J.M."/>
            <person name="Vandepoele K."/>
            <person name="Reski R."/>
            <person name="Cuming A.C."/>
            <person name="Tuskan G.A."/>
            <person name="Maumus F."/>
            <person name="Salse J."/>
            <person name="Schmutz J."/>
            <person name="Rensing S.A."/>
        </authorList>
    </citation>
    <scope>NUCLEOTIDE SEQUENCE [LARGE SCALE GENOMIC DNA]</scope>
    <source>
        <strain evidence="2 3">cv. Gransden 2004</strain>
    </source>
</reference>
<name>A0A2K1JXS0_PHYPA</name>
<dbReference type="AlphaFoldDB" id="A0A2K1JXS0"/>
<reference evidence="2" key="3">
    <citation type="submission" date="2020-12" db="UniProtKB">
        <authorList>
            <consortium name="EnsemblPlants"/>
        </authorList>
    </citation>
    <scope>IDENTIFICATION</scope>
</reference>
<dbReference type="Proteomes" id="UP000006727">
    <property type="component" value="Chromosome 10"/>
</dbReference>
<protein>
    <submittedName>
        <fullName evidence="1 2">Uncharacterized protein</fullName>
    </submittedName>
</protein>
<accession>A0A2K1JXS0</accession>
<keyword evidence="3" id="KW-1185">Reference proteome</keyword>
<reference evidence="1 3" key="1">
    <citation type="journal article" date="2008" name="Science">
        <title>The Physcomitrella genome reveals evolutionary insights into the conquest of land by plants.</title>
        <authorList>
            <person name="Rensing S."/>
            <person name="Lang D."/>
            <person name="Zimmer A."/>
            <person name="Terry A."/>
            <person name="Salamov A."/>
            <person name="Shapiro H."/>
            <person name="Nishiyama T."/>
            <person name="Perroud P.-F."/>
            <person name="Lindquist E."/>
            <person name="Kamisugi Y."/>
            <person name="Tanahashi T."/>
            <person name="Sakakibara K."/>
            <person name="Fujita T."/>
            <person name="Oishi K."/>
            <person name="Shin-I T."/>
            <person name="Kuroki Y."/>
            <person name="Toyoda A."/>
            <person name="Suzuki Y."/>
            <person name="Hashimoto A."/>
            <person name="Yamaguchi K."/>
            <person name="Sugano A."/>
            <person name="Kohara Y."/>
            <person name="Fujiyama A."/>
            <person name="Anterola A."/>
            <person name="Aoki S."/>
            <person name="Ashton N."/>
            <person name="Barbazuk W.B."/>
            <person name="Barker E."/>
            <person name="Bennetzen J."/>
            <person name="Bezanilla M."/>
            <person name="Blankenship R."/>
            <person name="Cho S.H."/>
            <person name="Dutcher S."/>
            <person name="Estelle M."/>
            <person name="Fawcett J.A."/>
            <person name="Gundlach H."/>
            <person name="Hanada K."/>
            <person name="Heyl A."/>
            <person name="Hicks K.A."/>
            <person name="Hugh J."/>
            <person name="Lohr M."/>
            <person name="Mayer K."/>
            <person name="Melkozernov A."/>
            <person name="Murata T."/>
            <person name="Nelson D."/>
            <person name="Pils B."/>
            <person name="Prigge M."/>
            <person name="Reiss B."/>
            <person name="Renner T."/>
            <person name="Rombauts S."/>
            <person name="Rushton P."/>
            <person name="Sanderfoot A."/>
            <person name="Schween G."/>
            <person name="Shiu S.-H."/>
            <person name="Stueber K."/>
            <person name="Theodoulou F.L."/>
            <person name="Tu H."/>
            <person name="Van de Peer Y."/>
            <person name="Verrier P.J."/>
            <person name="Waters E."/>
            <person name="Wood A."/>
            <person name="Yang L."/>
            <person name="Cove D."/>
            <person name="Cuming A."/>
            <person name="Hasebe M."/>
            <person name="Lucas S."/>
            <person name="Mishler D.B."/>
            <person name="Reski R."/>
            <person name="Grigoriev I."/>
            <person name="Quatrano R.S."/>
            <person name="Boore J.L."/>
        </authorList>
    </citation>
    <scope>NUCLEOTIDE SEQUENCE [LARGE SCALE GENOMIC DNA]</scope>
    <source>
        <strain evidence="2 3">cv. Gransden 2004</strain>
    </source>
</reference>
<evidence type="ECO:0000313" key="2">
    <source>
        <dbReference type="EnsemblPlants" id="PAC:32901825.CDS.1"/>
    </source>
</evidence>